<reference evidence="1 2" key="1">
    <citation type="submission" date="2019-04" db="EMBL/GenBank/DDBJ databases">
        <title>Sphingomonas psychrotolerans sp. nov., isolated from soil in the Tianshan Mountains, Xinjiang, China.</title>
        <authorList>
            <person name="Luo Y."/>
            <person name="Sheng H."/>
        </authorList>
    </citation>
    <scope>NUCLEOTIDE SEQUENCE [LARGE SCALE GENOMIC DNA]</scope>
    <source>
        <strain evidence="1 2">KIS18-15</strain>
    </source>
</reference>
<proteinExistence type="predicted"/>
<name>A0A4S1WRC4_9SPHN</name>
<dbReference type="RefSeq" id="WP_135982234.1">
    <property type="nucleotide sequence ID" value="NZ_SRXU01000001.1"/>
</dbReference>
<comment type="caution">
    <text evidence="1">The sequence shown here is derived from an EMBL/GenBank/DDBJ whole genome shotgun (WGS) entry which is preliminary data.</text>
</comment>
<dbReference type="Proteomes" id="UP000309848">
    <property type="component" value="Unassembled WGS sequence"/>
</dbReference>
<keyword evidence="2" id="KW-1185">Reference proteome</keyword>
<protein>
    <submittedName>
        <fullName evidence="1">Uncharacterized protein</fullName>
    </submittedName>
</protein>
<evidence type="ECO:0000313" key="2">
    <source>
        <dbReference type="Proteomes" id="UP000309848"/>
    </source>
</evidence>
<dbReference type="AlphaFoldDB" id="A0A4S1WRC4"/>
<dbReference type="OrthoDB" id="9156366at2"/>
<organism evidence="1 2">
    <name type="scientific">Sphingomonas naasensis</name>
    <dbReference type="NCBI Taxonomy" id="1344951"/>
    <lineage>
        <taxon>Bacteria</taxon>
        <taxon>Pseudomonadati</taxon>
        <taxon>Pseudomonadota</taxon>
        <taxon>Alphaproteobacteria</taxon>
        <taxon>Sphingomonadales</taxon>
        <taxon>Sphingomonadaceae</taxon>
        <taxon>Sphingomonas</taxon>
    </lineage>
</organism>
<accession>A0A4S1WRC4</accession>
<sequence length="79" mass="9091">MEENLNEEDRLRVDQRAKTLVIRCWYERGDDDVVWLRGTVRDLSRGRSLAFEGLESLLLKLPALIGDGVPPARLERSPE</sequence>
<gene>
    <name evidence="1" type="ORF">E5A74_01775</name>
</gene>
<evidence type="ECO:0000313" key="1">
    <source>
        <dbReference type="EMBL" id="TGX45928.1"/>
    </source>
</evidence>
<dbReference type="EMBL" id="SRXU01000001">
    <property type="protein sequence ID" value="TGX45928.1"/>
    <property type="molecule type" value="Genomic_DNA"/>
</dbReference>